<name>A0A7W4YYA5_9HYPH</name>
<dbReference type="AlphaFoldDB" id="A0A7W4YYA5"/>
<dbReference type="RefSeq" id="WP_183451175.1">
    <property type="nucleotide sequence ID" value="NZ_JACHWB010000003.1"/>
</dbReference>
<comment type="caution">
    <text evidence="2">The sequence shown here is derived from an EMBL/GenBank/DDBJ whole genome shotgun (WGS) entry which is preliminary data.</text>
</comment>
<dbReference type="EMBL" id="JACHWB010000003">
    <property type="protein sequence ID" value="MBB3019808.1"/>
    <property type="molecule type" value="Genomic_DNA"/>
</dbReference>
<dbReference type="PROSITE" id="PS50404">
    <property type="entry name" value="GST_NTER"/>
    <property type="match status" value="1"/>
</dbReference>
<feature type="domain" description="GST N-terminal" evidence="1">
    <location>
        <begin position="1"/>
        <end position="82"/>
    </location>
</feature>
<keyword evidence="3" id="KW-1185">Reference proteome</keyword>
<evidence type="ECO:0000313" key="3">
    <source>
        <dbReference type="Proteomes" id="UP000532010"/>
    </source>
</evidence>
<evidence type="ECO:0000259" key="1">
    <source>
        <dbReference type="PROSITE" id="PS50404"/>
    </source>
</evidence>
<dbReference type="InterPro" id="IPR036249">
    <property type="entry name" value="Thioredoxin-like_sf"/>
</dbReference>
<accession>A0A7W4YYA5</accession>
<organism evidence="2 3">
    <name type="scientific">Microvirga lupini</name>
    <dbReference type="NCBI Taxonomy" id="420324"/>
    <lineage>
        <taxon>Bacteria</taxon>
        <taxon>Pseudomonadati</taxon>
        <taxon>Pseudomonadota</taxon>
        <taxon>Alphaproteobacteria</taxon>
        <taxon>Hyphomicrobiales</taxon>
        <taxon>Methylobacteriaceae</taxon>
        <taxon>Microvirga</taxon>
    </lineage>
</organism>
<reference evidence="2 3" key="1">
    <citation type="submission" date="2020-08" db="EMBL/GenBank/DDBJ databases">
        <title>The Agave Microbiome: Exploring the role of microbial communities in plant adaptations to desert environments.</title>
        <authorList>
            <person name="Partida-Martinez L.P."/>
        </authorList>
    </citation>
    <scope>NUCLEOTIDE SEQUENCE [LARGE SCALE GENOMIC DNA]</scope>
    <source>
        <strain evidence="2 3">AT3.9</strain>
    </source>
</reference>
<dbReference type="SUPFAM" id="SSF52833">
    <property type="entry name" value="Thioredoxin-like"/>
    <property type="match status" value="1"/>
</dbReference>
<dbReference type="CDD" id="cd00570">
    <property type="entry name" value="GST_N_family"/>
    <property type="match status" value="1"/>
</dbReference>
<dbReference type="Proteomes" id="UP000532010">
    <property type="component" value="Unassembled WGS sequence"/>
</dbReference>
<sequence>MKLELIHKWACPYSARVRDFIEERGLKDRIAYLEVNEMDGAKDRLTQLTGRTQVPCLVADGEPILESRDIIQWLAQNLGGAQGAAQA</sequence>
<dbReference type="Pfam" id="PF13409">
    <property type="entry name" value="GST_N_2"/>
    <property type="match status" value="1"/>
</dbReference>
<gene>
    <name evidence="2" type="ORF">FHR70_002873</name>
</gene>
<dbReference type="Gene3D" id="3.40.30.10">
    <property type="entry name" value="Glutaredoxin"/>
    <property type="match status" value="1"/>
</dbReference>
<dbReference type="PROSITE" id="PS51354">
    <property type="entry name" value="GLUTAREDOXIN_2"/>
    <property type="match status" value="1"/>
</dbReference>
<evidence type="ECO:0000313" key="2">
    <source>
        <dbReference type="EMBL" id="MBB3019808.1"/>
    </source>
</evidence>
<dbReference type="InterPro" id="IPR004045">
    <property type="entry name" value="Glutathione_S-Trfase_N"/>
</dbReference>
<protein>
    <submittedName>
        <fullName evidence="2">Glutaredoxin</fullName>
    </submittedName>
</protein>
<proteinExistence type="predicted"/>